<keyword evidence="2" id="KW-0677">Repeat</keyword>
<evidence type="ECO:0000313" key="9">
    <source>
        <dbReference type="EMBL" id="CAH2102104.1"/>
    </source>
</evidence>
<evidence type="ECO:0000256" key="5">
    <source>
        <dbReference type="PROSITE-ProRule" id="PRU00042"/>
    </source>
</evidence>
<dbReference type="Gene3D" id="3.40.1800.20">
    <property type="match status" value="1"/>
</dbReference>
<sequence>MNDKIQSCCRICLDMESRHTSILDDPTIILHIKSCLPVNVAANDNLPKSICDNCVSQLNEFYNFQINARCSQDWLESSLQEKNKRATEPKIHIQPLPDSEYNSDSLLEFLNNTANIEDYLYNLGKEDIPSIVNMLDRTEGSEYTMKAVNNKVTKIPSPKKKESMGMSEKPINMDIDVLDSDIEIVKELLLKETEPKKQIKSIDKSFSCFGCKAKLDSIQKLSHHLSICDNALRTCVHCNILFDSKQKMRQHALTHSAITPLTCNCGKQFDTKEKLITHCKKCEIDHIASMGFIYSCKQCGDTFSERFQLYKHAKEHVLKSEERICDICGHTFIGDDALSKHRKEQHEKPDDIMYRCKVCSFTSQDRKTIYTHVQKHTEIKEPIRHLCESCGRSFASHATLQRHSLQHASKCHKCHICGRGFVDVKTKDQHVQEHIEMVMCDKCGQSVNNFELNKHMCN</sequence>
<gene>
    <name evidence="9" type="ORF">EEDITHA_LOCUS16785</name>
</gene>
<organism evidence="9 10">
    <name type="scientific">Euphydryas editha</name>
    <name type="common">Edith's checkerspot</name>
    <dbReference type="NCBI Taxonomy" id="104508"/>
    <lineage>
        <taxon>Eukaryota</taxon>
        <taxon>Metazoa</taxon>
        <taxon>Ecdysozoa</taxon>
        <taxon>Arthropoda</taxon>
        <taxon>Hexapoda</taxon>
        <taxon>Insecta</taxon>
        <taxon>Pterygota</taxon>
        <taxon>Neoptera</taxon>
        <taxon>Endopterygota</taxon>
        <taxon>Lepidoptera</taxon>
        <taxon>Glossata</taxon>
        <taxon>Ditrysia</taxon>
        <taxon>Papilionoidea</taxon>
        <taxon>Nymphalidae</taxon>
        <taxon>Nymphalinae</taxon>
        <taxon>Euphydryas</taxon>
    </lineage>
</organism>
<evidence type="ECO:0000256" key="4">
    <source>
        <dbReference type="ARBA" id="ARBA00022833"/>
    </source>
</evidence>
<accession>A0AAU9UU22</accession>
<feature type="domain" description="C2H2-type" evidence="7">
    <location>
        <begin position="323"/>
        <end position="351"/>
    </location>
</feature>
<dbReference type="SMART" id="SM00355">
    <property type="entry name" value="ZnF_C2H2"/>
    <property type="match status" value="6"/>
</dbReference>
<dbReference type="SMART" id="SM00868">
    <property type="entry name" value="zf-AD"/>
    <property type="match status" value="1"/>
</dbReference>
<feature type="binding site" evidence="6">
    <location>
        <position position="51"/>
    </location>
    <ligand>
        <name>Zn(2+)</name>
        <dbReference type="ChEBI" id="CHEBI:29105"/>
    </ligand>
</feature>
<feature type="domain" description="C2H2-type" evidence="7">
    <location>
        <begin position="233"/>
        <end position="260"/>
    </location>
</feature>
<dbReference type="GO" id="GO:0005634">
    <property type="term" value="C:nucleus"/>
    <property type="evidence" value="ECO:0007669"/>
    <property type="project" value="InterPro"/>
</dbReference>
<feature type="binding site" evidence="6">
    <location>
        <position position="12"/>
    </location>
    <ligand>
        <name>Zn(2+)</name>
        <dbReference type="ChEBI" id="CHEBI:29105"/>
    </ligand>
</feature>
<dbReference type="EMBL" id="CAKOGL010000025">
    <property type="protein sequence ID" value="CAH2102104.1"/>
    <property type="molecule type" value="Genomic_DNA"/>
</dbReference>
<proteinExistence type="predicted"/>
<dbReference type="PROSITE" id="PS50157">
    <property type="entry name" value="ZINC_FINGER_C2H2_2"/>
    <property type="match status" value="4"/>
</dbReference>
<feature type="binding site" evidence="6">
    <location>
        <position position="54"/>
    </location>
    <ligand>
        <name>Zn(2+)</name>
        <dbReference type="ChEBI" id="CHEBI:29105"/>
    </ligand>
</feature>
<evidence type="ECO:0000256" key="2">
    <source>
        <dbReference type="ARBA" id="ARBA00022737"/>
    </source>
</evidence>
<dbReference type="SUPFAM" id="SSF57716">
    <property type="entry name" value="Glucocorticoid receptor-like (DNA-binding domain)"/>
    <property type="match status" value="1"/>
</dbReference>
<keyword evidence="4 6" id="KW-0862">Zinc</keyword>
<dbReference type="SUPFAM" id="SSF57667">
    <property type="entry name" value="beta-beta-alpha zinc fingers"/>
    <property type="match status" value="3"/>
</dbReference>
<dbReference type="GO" id="GO:0008270">
    <property type="term" value="F:zinc ion binding"/>
    <property type="evidence" value="ECO:0007669"/>
    <property type="project" value="UniProtKB-UniRule"/>
</dbReference>
<dbReference type="InterPro" id="IPR013087">
    <property type="entry name" value="Znf_C2H2_type"/>
</dbReference>
<dbReference type="InterPro" id="IPR012934">
    <property type="entry name" value="Znf_AD"/>
</dbReference>
<feature type="domain" description="ZAD" evidence="8">
    <location>
        <begin position="7"/>
        <end position="78"/>
    </location>
</feature>
<protein>
    <submittedName>
        <fullName evidence="9">Uncharacterized protein</fullName>
    </submittedName>
</protein>
<dbReference type="Gene3D" id="3.30.160.60">
    <property type="entry name" value="Classic Zinc Finger"/>
    <property type="match status" value="4"/>
</dbReference>
<keyword evidence="1 6" id="KW-0479">Metal-binding</keyword>
<evidence type="ECO:0000259" key="8">
    <source>
        <dbReference type="PROSITE" id="PS51915"/>
    </source>
</evidence>
<comment type="caution">
    <text evidence="9">The sequence shown here is derived from an EMBL/GenBank/DDBJ whole genome shotgun (WGS) entry which is preliminary data.</text>
</comment>
<evidence type="ECO:0000256" key="6">
    <source>
        <dbReference type="PROSITE-ProRule" id="PRU01263"/>
    </source>
</evidence>
<keyword evidence="3 5" id="KW-0863">Zinc-finger</keyword>
<dbReference type="InterPro" id="IPR036236">
    <property type="entry name" value="Znf_C2H2_sf"/>
</dbReference>
<dbReference type="Pfam" id="PF07776">
    <property type="entry name" value="zf-AD"/>
    <property type="match status" value="1"/>
</dbReference>
<evidence type="ECO:0000259" key="7">
    <source>
        <dbReference type="PROSITE" id="PS50157"/>
    </source>
</evidence>
<name>A0AAU9UU22_EUPED</name>
<reference evidence="9" key="1">
    <citation type="submission" date="2022-03" db="EMBL/GenBank/DDBJ databases">
        <authorList>
            <person name="Tunstrom K."/>
        </authorList>
    </citation>
    <scope>NUCLEOTIDE SEQUENCE</scope>
</reference>
<feature type="domain" description="C2H2-type" evidence="7">
    <location>
        <begin position="294"/>
        <end position="321"/>
    </location>
</feature>
<dbReference type="PROSITE" id="PS51915">
    <property type="entry name" value="ZAD"/>
    <property type="match status" value="1"/>
</dbReference>
<dbReference type="PANTHER" id="PTHR24379:SF121">
    <property type="entry name" value="C2H2-TYPE DOMAIN-CONTAINING PROTEIN"/>
    <property type="match status" value="1"/>
</dbReference>
<feature type="binding site" evidence="6">
    <location>
        <position position="9"/>
    </location>
    <ligand>
        <name>Zn(2+)</name>
        <dbReference type="ChEBI" id="CHEBI:29105"/>
    </ligand>
</feature>
<evidence type="ECO:0000256" key="3">
    <source>
        <dbReference type="ARBA" id="ARBA00022771"/>
    </source>
</evidence>
<keyword evidence="10" id="KW-1185">Reference proteome</keyword>
<evidence type="ECO:0000313" key="10">
    <source>
        <dbReference type="Proteomes" id="UP001153954"/>
    </source>
</evidence>
<dbReference type="AlphaFoldDB" id="A0AAU9UU22"/>
<evidence type="ECO:0000256" key="1">
    <source>
        <dbReference type="ARBA" id="ARBA00022723"/>
    </source>
</evidence>
<feature type="domain" description="C2H2-type" evidence="7">
    <location>
        <begin position="385"/>
        <end position="412"/>
    </location>
</feature>
<dbReference type="PROSITE" id="PS00028">
    <property type="entry name" value="ZINC_FINGER_C2H2_1"/>
    <property type="match status" value="5"/>
</dbReference>
<dbReference type="PANTHER" id="PTHR24379">
    <property type="entry name" value="KRAB AND ZINC FINGER DOMAIN-CONTAINING"/>
    <property type="match status" value="1"/>
</dbReference>
<dbReference type="Proteomes" id="UP001153954">
    <property type="component" value="Unassembled WGS sequence"/>
</dbReference>